<evidence type="ECO:0000313" key="3">
    <source>
        <dbReference type="Proteomes" id="UP000521872"/>
    </source>
</evidence>
<name>A0A8H4QKF9_9AGAR</name>
<dbReference type="EMBL" id="JAACJL010000049">
    <property type="protein sequence ID" value="KAF4612534.1"/>
    <property type="molecule type" value="Genomic_DNA"/>
</dbReference>
<keyword evidence="3" id="KW-1185">Reference proteome</keyword>
<dbReference type="AlphaFoldDB" id="A0A8H4QKF9"/>
<feature type="compositionally biased region" description="Polar residues" evidence="1">
    <location>
        <begin position="339"/>
        <end position="371"/>
    </location>
</feature>
<proteinExistence type="predicted"/>
<feature type="compositionally biased region" description="Polar residues" evidence="1">
    <location>
        <begin position="378"/>
        <end position="392"/>
    </location>
</feature>
<sequence>MGHQWTTKPQHEWLSHHIPNYLEKHASGRTQLNPFLEEVQRNWFKEFPDIVKPDGTVVTISSPGYGDAVEGRKKQIDDWFDWHAVKKHRRAKGKQLAQEFLKIAQAESQKVKSTRRPHEAEKFRELFPDEVTAALDAKYSQAQQASFGKQKVNKLREVATECFKTATKSQKQAVAKSIAAWQVQQDEAKKQFVQMIDKDDEEISRTPEELQRCIDDFPDLVEYIIEIWAKATGWSIMVLAGGPKPSAGGRVVVSHHHDGPTNVNGQDFRKGYPDFDGQLMKNWSRHVLSCFPQELRDKRALIPASTTGEVQVSENMLDNPKLFHFNDATPGDANHHNPDQASTVQPNGNSITGDDTDESGQIQVGQQSPITDNPFPPSTGNSPAPRTPSSFGSHGLAPIGTGSQTHESDSVPRHPTPEISVDIARPRTPVPSPEEELRRRRAIGGPSSPVEHAWARMALSRGENAPSRATMEPLPHQFDIANLDPVLLGNSGVAGAAHSLTLGRGPSIVQHVNLNTTGPAHPASSASTLPTSTDELNSHLLVGQPVNSNPTHAGAYDFSKDTHMFADNMDSVVNGAPTLDSGPLDKSPSNLDTATLPMKPTVKGLGRKKSESLQGQSTPRVTRSSTRSTTSSVAPQVPQTASSIGESSKKRSAAEGENTGKKKPRTRPGWKGWAEIDEPLPEGEQ</sequence>
<gene>
    <name evidence="2" type="ORF">D9613_012777</name>
</gene>
<reference evidence="2 3" key="1">
    <citation type="submission" date="2019-12" db="EMBL/GenBank/DDBJ databases">
        <authorList>
            <person name="Floudas D."/>
            <person name="Bentzer J."/>
            <person name="Ahren D."/>
            <person name="Johansson T."/>
            <person name="Persson P."/>
            <person name="Tunlid A."/>
        </authorList>
    </citation>
    <scope>NUCLEOTIDE SEQUENCE [LARGE SCALE GENOMIC DNA]</scope>
    <source>
        <strain evidence="2 3">CBS 102.39</strain>
    </source>
</reference>
<feature type="region of interest" description="Disordered" evidence="1">
    <location>
        <begin position="576"/>
        <end position="685"/>
    </location>
</feature>
<feature type="region of interest" description="Disordered" evidence="1">
    <location>
        <begin position="514"/>
        <end position="533"/>
    </location>
</feature>
<feature type="compositionally biased region" description="Polar residues" evidence="1">
    <location>
        <begin position="637"/>
        <end position="646"/>
    </location>
</feature>
<feature type="compositionally biased region" description="Basic and acidic residues" evidence="1">
    <location>
        <begin position="647"/>
        <end position="660"/>
    </location>
</feature>
<dbReference type="Proteomes" id="UP000521872">
    <property type="component" value="Unassembled WGS sequence"/>
</dbReference>
<evidence type="ECO:0000256" key="1">
    <source>
        <dbReference type="SAM" id="MobiDB-lite"/>
    </source>
</evidence>
<feature type="compositionally biased region" description="Basic and acidic residues" evidence="1">
    <location>
        <begin position="406"/>
        <end position="416"/>
    </location>
</feature>
<feature type="compositionally biased region" description="Low complexity" evidence="1">
    <location>
        <begin position="617"/>
        <end position="633"/>
    </location>
</feature>
<feature type="region of interest" description="Disordered" evidence="1">
    <location>
        <begin position="321"/>
        <end position="448"/>
    </location>
</feature>
<accession>A0A8H4QKF9</accession>
<comment type="caution">
    <text evidence="2">The sequence shown here is derived from an EMBL/GenBank/DDBJ whole genome shotgun (WGS) entry which is preliminary data.</text>
</comment>
<feature type="compositionally biased region" description="Low complexity" evidence="1">
    <location>
        <begin position="519"/>
        <end position="533"/>
    </location>
</feature>
<protein>
    <submittedName>
        <fullName evidence="2">Uncharacterized protein</fullName>
    </submittedName>
</protein>
<feature type="compositionally biased region" description="Acidic residues" evidence="1">
    <location>
        <begin position="675"/>
        <end position="685"/>
    </location>
</feature>
<evidence type="ECO:0000313" key="2">
    <source>
        <dbReference type="EMBL" id="KAF4612534.1"/>
    </source>
</evidence>
<organism evidence="2 3">
    <name type="scientific">Agrocybe pediades</name>
    <dbReference type="NCBI Taxonomy" id="84607"/>
    <lineage>
        <taxon>Eukaryota</taxon>
        <taxon>Fungi</taxon>
        <taxon>Dikarya</taxon>
        <taxon>Basidiomycota</taxon>
        <taxon>Agaricomycotina</taxon>
        <taxon>Agaricomycetes</taxon>
        <taxon>Agaricomycetidae</taxon>
        <taxon>Agaricales</taxon>
        <taxon>Agaricineae</taxon>
        <taxon>Strophariaceae</taxon>
        <taxon>Agrocybe</taxon>
    </lineage>
</organism>